<dbReference type="Proteomes" id="UP000485484">
    <property type="component" value="Unassembled WGS sequence"/>
</dbReference>
<dbReference type="EMBL" id="MWAK01000001">
    <property type="protein sequence ID" value="OPZ93952.1"/>
    <property type="molecule type" value="Genomic_DNA"/>
</dbReference>
<keyword evidence="1" id="KW-0663">Pyridoxal phosphate</keyword>
<dbReference type="Gene3D" id="3.40.640.10">
    <property type="entry name" value="Type I PLP-dependent aspartate aminotransferase-like (Major domain)"/>
    <property type="match status" value="1"/>
</dbReference>
<accession>A0A1V5MLK2</accession>
<organism evidence="2">
    <name type="scientific">candidate division TA06 bacterium ADurb.Bin417</name>
    <dbReference type="NCBI Taxonomy" id="1852828"/>
    <lineage>
        <taxon>Bacteria</taxon>
        <taxon>Bacteria division TA06</taxon>
    </lineage>
</organism>
<dbReference type="SUPFAM" id="SSF53383">
    <property type="entry name" value="PLP-dependent transferases"/>
    <property type="match status" value="1"/>
</dbReference>
<keyword evidence="2" id="KW-0808">Transferase</keyword>
<dbReference type="Pfam" id="PF01041">
    <property type="entry name" value="DegT_DnrJ_EryC1"/>
    <property type="match status" value="1"/>
</dbReference>
<keyword evidence="2" id="KW-0032">Aminotransferase</keyword>
<dbReference type="InterPro" id="IPR015421">
    <property type="entry name" value="PyrdxlP-dep_Trfase_major"/>
</dbReference>
<dbReference type="EC" id="2.6.1.87" evidence="2"/>
<dbReference type="InterPro" id="IPR015422">
    <property type="entry name" value="PyrdxlP-dep_Trfase_small"/>
</dbReference>
<dbReference type="InterPro" id="IPR015424">
    <property type="entry name" value="PyrdxlP-dep_Trfase"/>
</dbReference>
<dbReference type="PANTHER" id="PTHR30244:SF34">
    <property type="entry name" value="DTDP-4-AMINO-4,6-DIDEOXYGALACTOSE TRANSAMINASE"/>
    <property type="match status" value="1"/>
</dbReference>
<sequence length="410" mass="44678">MAGPGAEFIGSEEAREVMDVLESGYLFRYGDPRNPKFKAKVWKFEQELAAYSGARHALAVNSGTSALLTGLAALGVGPGDEVIVPGYTFIASISSIIYARAIPVLCEVDESLTMDPADVEARITPRTRAILPVHMLGNPCRMDRLMELARKHKLLVLEDAAQAAGASFQGRKVGAIGDMGIFSFNVFKTITAGDGGAVITSDDNYYARAFGFHDQGHLPNRQGVEVGQRPFIGLDFRMTELSGAVLLAQLRKIDRIIGSLRIKKARFKAAISGCGDFSFRRINDPEGECATLLTVIFPTREKARAVAERLKTTTVDHSGWHVYNNMEQILNQLTVTQERCPFTCAYYKGQAEYRKGMLPRTDDILSRSMNISIGVSDAGLGAGFGITAVSGEDEIDRKAAEFVRVVREVG</sequence>
<name>A0A1V5MLK2_UNCT6</name>
<dbReference type="CDD" id="cd00616">
    <property type="entry name" value="AHBA_syn"/>
    <property type="match status" value="1"/>
</dbReference>
<dbReference type="InterPro" id="IPR000653">
    <property type="entry name" value="DegT/StrS_aminotransferase"/>
</dbReference>
<dbReference type="AlphaFoldDB" id="A0A1V5MLK2"/>
<reference evidence="2" key="1">
    <citation type="submission" date="2017-02" db="EMBL/GenBank/DDBJ databases">
        <title>Delving into the versatile metabolic prowess of the omnipresent phylum Bacteroidetes.</title>
        <authorList>
            <person name="Nobu M.K."/>
            <person name="Mei R."/>
            <person name="Narihiro T."/>
            <person name="Kuroda K."/>
            <person name="Liu W.-T."/>
        </authorList>
    </citation>
    <scope>NUCLEOTIDE SEQUENCE</scope>
    <source>
        <strain evidence="2">ADurb.Bin417</strain>
    </source>
</reference>
<dbReference type="GO" id="GO:0099620">
    <property type="term" value="F:UDP-4-amino-4-deoxy-L-arabinose aminotransferase"/>
    <property type="evidence" value="ECO:0007669"/>
    <property type="project" value="UniProtKB-EC"/>
</dbReference>
<evidence type="ECO:0000313" key="2">
    <source>
        <dbReference type="EMBL" id="OPZ93952.1"/>
    </source>
</evidence>
<dbReference type="GO" id="GO:0030170">
    <property type="term" value="F:pyridoxal phosphate binding"/>
    <property type="evidence" value="ECO:0007669"/>
    <property type="project" value="TreeGrafter"/>
</dbReference>
<protein>
    <submittedName>
        <fullName evidence="2">UDP-4-amino-4-deoxy-L-arabinose--oxoglutarate aminotransferase</fullName>
        <ecNumber evidence="2">2.6.1.87</ecNumber>
    </submittedName>
</protein>
<comment type="similarity">
    <text evidence="1">Belongs to the DegT/DnrJ/EryC1 family.</text>
</comment>
<gene>
    <name evidence="2" type="primary">arnB_1</name>
    <name evidence="2" type="ORF">BWY73_00004</name>
</gene>
<proteinExistence type="inferred from homology"/>
<dbReference type="GO" id="GO:0000271">
    <property type="term" value="P:polysaccharide biosynthetic process"/>
    <property type="evidence" value="ECO:0007669"/>
    <property type="project" value="TreeGrafter"/>
</dbReference>
<evidence type="ECO:0000256" key="1">
    <source>
        <dbReference type="RuleBase" id="RU004508"/>
    </source>
</evidence>
<dbReference type="Gene3D" id="3.90.1150.10">
    <property type="entry name" value="Aspartate Aminotransferase, domain 1"/>
    <property type="match status" value="1"/>
</dbReference>
<comment type="caution">
    <text evidence="2">The sequence shown here is derived from an EMBL/GenBank/DDBJ whole genome shotgun (WGS) entry which is preliminary data.</text>
</comment>
<dbReference type="PANTHER" id="PTHR30244">
    <property type="entry name" value="TRANSAMINASE"/>
    <property type="match status" value="1"/>
</dbReference>